<dbReference type="Gramene" id="QL08p010601:mrna">
    <property type="protein sequence ID" value="QL08p010601:mrna"/>
    <property type="gene ID" value="QL08p010601"/>
</dbReference>
<sequence>MVDDDDGGEVKGGEIPRFEIKVTYEAKLNEILHNINSIEIKLCSDGVKDFIKLLKGHPDRVYNAKDGERKAISKDLNKFARLLIEEYMQKEMCFGVIHGLGNDDDDDETFIYVLSILQDRVLVEESLVPRRVGQLSSMKFRMKFELLSQIPLVLLIPVSSLTHHPKTYVSSTFSPLVTSVAESSKALRLGNDSSVVHCEAKRDDASVVSGCSLDSQETIYSGDLDARKSPHKFALVRALHALLWFIYPFELLELVQWMYNKVEIDDLTVYKTSKISTLSVGFCIVASAFKTLSGYLDQLVTKIVPCNLLWEIEEVNININIIEEINFKVVMFALHFESDYALWKLLMLVADRNTGNDINDLLDCDVVQIDFHSLNQSLNPINRVVAKMCFNQLFYIGLRIPQLRRTSWYLNVAAQWNVFTCPISSAAACPPSICPYYSLSLQGIRSFYKPSKDLSLELTDSQKMDELHACQTLESFLLMEFQEFN</sequence>
<dbReference type="EnsemblPlants" id="QL08p010601:mrna">
    <property type="protein sequence ID" value="QL08p010601:mrna"/>
    <property type="gene ID" value="QL08p010601"/>
</dbReference>
<dbReference type="InParanoid" id="A0A7N2MA70"/>
<reference evidence="1 2" key="1">
    <citation type="journal article" date="2016" name="G3 (Bethesda)">
        <title>First Draft Assembly and Annotation of the Genome of a California Endemic Oak Quercus lobata Nee (Fagaceae).</title>
        <authorList>
            <person name="Sork V.L."/>
            <person name="Fitz-Gibbon S.T."/>
            <person name="Puiu D."/>
            <person name="Crepeau M."/>
            <person name="Gugger P.F."/>
            <person name="Sherman R."/>
            <person name="Stevens K."/>
            <person name="Langley C.H."/>
            <person name="Pellegrini M."/>
            <person name="Salzberg S.L."/>
        </authorList>
    </citation>
    <scope>NUCLEOTIDE SEQUENCE [LARGE SCALE GENOMIC DNA]</scope>
    <source>
        <strain evidence="1 2">cv. SW786</strain>
    </source>
</reference>
<keyword evidence="2" id="KW-1185">Reference proteome</keyword>
<dbReference type="PANTHER" id="PTHR13500:SF0">
    <property type="entry name" value="NUCLEOLAR PRE-RIBOSOMAL-ASSOCIATED PROTEIN 1"/>
    <property type="match status" value="1"/>
</dbReference>
<proteinExistence type="predicted"/>
<reference evidence="1" key="2">
    <citation type="submission" date="2021-01" db="UniProtKB">
        <authorList>
            <consortium name="EnsemblPlants"/>
        </authorList>
    </citation>
    <scope>IDENTIFICATION</scope>
</reference>
<dbReference type="GO" id="GO:0005730">
    <property type="term" value="C:nucleolus"/>
    <property type="evidence" value="ECO:0007669"/>
    <property type="project" value="TreeGrafter"/>
</dbReference>
<dbReference type="PANTHER" id="PTHR13500">
    <property type="entry name" value="NUCLEOLAR PRERIBOSOMAL-ASSOCIATED PROTEIN 1"/>
    <property type="match status" value="1"/>
</dbReference>
<name>A0A7N2MA70_QUELO</name>
<evidence type="ECO:0000313" key="1">
    <source>
        <dbReference type="EnsemblPlants" id="QL08p010601:mrna"/>
    </source>
</evidence>
<protein>
    <submittedName>
        <fullName evidence="1">Uncharacterized protein</fullName>
    </submittedName>
</protein>
<dbReference type="InterPro" id="IPR039844">
    <property type="entry name" value="URB1"/>
</dbReference>
<dbReference type="GO" id="GO:0000463">
    <property type="term" value="P:maturation of LSU-rRNA from tricistronic rRNA transcript (SSU-rRNA, 5.8S rRNA, LSU-rRNA)"/>
    <property type="evidence" value="ECO:0007669"/>
    <property type="project" value="TreeGrafter"/>
</dbReference>
<dbReference type="Proteomes" id="UP000594261">
    <property type="component" value="Chromosome 8"/>
</dbReference>
<evidence type="ECO:0000313" key="2">
    <source>
        <dbReference type="Proteomes" id="UP000594261"/>
    </source>
</evidence>
<dbReference type="GO" id="GO:0000466">
    <property type="term" value="P:maturation of 5.8S rRNA from tricistronic rRNA transcript (SSU-rRNA, 5.8S rRNA, LSU-rRNA)"/>
    <property type="evidence" value="ECO:0007669"/>
    <property type="project" value="TreeGrafter"/>
</dbReference>
<organism evidence="1 2">
    <name type="scientific">Quercus lobata</name>
    <name type="common">Valley oak</name>
    <dbReference type="NCBI Taxonomy" id="97700"/>
    <lineage>
        <taxon>Eukaryota</taxon>
        <taxon>Viridiplantae</taxon>
        <taxon>Streptophyta</taxon>
        <taxon>Embryophyta</taxon>
        <taxon>Tracheophyta</taxon>
        <taxon>Spermatophyta</taxon>
        <taxon>Magnoliopsida</taxon>
        <taxon>eudicotyledons</taxon>
        <taxon>Gunneridae</taxon>
        <taxon>Pentapetalae</taxon>
        <taxon>rosids</taxon>
        <taxon>fabids</taxon>
        <taxon>Fagales</taxon>
        <taxon>Fagaceae</taxon>
        <taxon>Quercus</taxon>
    </lineage>
</organism>
<dbReference type="EMBL" id="LRBV02000008">
    <property type="status" value="NOT_ANNOTATED_CDS"/>
    <property type="molecule type" value="Genomic_DNA"/>
</dbReference>
<dbReference type="AlphaFoldDB" id="A0A7N2MA70"/>
<accession>A0A7N2MA70</accession>